<evidence type="ECO:0000313" key="2">
    <source>
        <dbReference type="Proteomes" id="UP000831701"/>
    </source>
</evidence>
<accession>A0ACB8V9I8</accession>
<reference evidence="1" key="1">
    <citation type="submission" date="2022-04" db="EMBL/GenBank/DDBJ databases">
        <title>Jade perch genome.</title>
        <authorList>
            <person name="Chao B."/>
        </authorList>
    </citation>
    <scope>NUCLEOTIDE SEQUENCE</scope>
    <source>
        <strain evidence="1">CB-2022</strain>
    </source>
</reference>
<comment type="caution">
    <text evidence="1">The sequence shown here is derived from an EMBL/GenBank/DDBJ whole genome shotgun (WGS) entry which is preliminary data.</text>
</comment>
<organism evidence="1 2">
    <name type="scientific">Scortum barcoo</name>
    <name type="common">barcoo grunter</name>
    <dbReference type="NCBI Taxonomy" id="214431"/>
    <lineage>
        <taxon>Eukaryota</taxon>
        <taxon>Metazoa</taxon>
        <taxon>Chordata</taxon>
        <taxon>Craniata</taxon>
        <taxon>Vertebrata</taxon>
        <taxon>Euteleostomi</taxon>
        <taxon>Actinopterygii</taxon>
        <taxon>Neopterygii</taxon>
        <taxon>Teleostei</taxon>
        <taxon>Neoteleostei</taxon>
        <taxon>Acanthomorphata</taxon>
        <taxon>Eupercaria</taxon>
        <taxon>Centrarchiformes</taxon>
        <taxon>Terapontoidei</taxon>
        <taxon>Terapontidae</taxon>
        <taxon>Scortum</taxon>
    </lineage>
</organism>
<sequence length="119" mass="12809">SVSLANMDPADQDSGSVTFRQTVTQQALRYSISLTESTWSGTRSATEYPHRSSRALLSEEHPSGENPTYSGGAQPKNPNWVCVWKGGQSRERVQHPDSLVDEAVPQSAGPGPQALQSPS</sequence>
<name>A0ACB8V9I8_9TELE</name>
<feature type="non-terminal residue" evidence="1">
    <location>
        <position position="1"/>
    </location>
</feature>
<proteinExistence type="predicted"/>
<keyword evidence="2" id="KW-1185">Reference proteome</keyword>
<dbReference type="Proteomes" id="UP000831701">
    <property type="component" value="Chromosome 24"/>
</dbReference>
<dbReference type="EMBL" id="CM041554">
    <property type="protein sequence ID" value="KAI3352169.1"/>
    <property type="molecule type" value="Genomic_DNA"/>
</dbReference>
<evidence type="ECO:0000313" key="1">
    <source>
        <dbReference type="EMBL" id="KAI3352169.1"/>
    </source>
</evidence>
<gene>
    <name evidence="1" type="ORF">L3Q82_020981</name>
</gene>
<protein>
    <submittedName>
        <fullName evidence="1">Uncharacterized protein</fullName>
    </submittedName>
</protein>